<feature type="compositionally biased region" description="Low complexity" evidence="1">
    <location>
        <begin position="22"/>
        <end position="46"/>
    </location>
</feature>
<dbReference type="Gene3D" id="2.40.50.320">
    <property type="entry name" value="Copper binding periplasmic protein CusF"/>
    <property type="match status" value="1"/>
</dbReference>
<dbReference type="KEGG" id="err:DVR09_03935"/>
<dbReference type="InterPro" id="IPR021647">
    <property type="entry name" value="CusF_Ec"/>
</dbReference>
<dbReference type="Pfam" id="PF11604">
    <property type="entry name" value="CusF_Ec"/>
    <property type="match status" value="1"/>
</dbReference>
<sequence length="128" mass="13370">MAAPFALAACDSAQETPEAAQTMMDDSMPDGDGMPMSGDMPMSDDTPMMEDTDAMHDARAEGTVTAIDPEAGTITIKHGPIPAIDWPAMTMSFEADKQLRDQVGVGDAVAFEFTTGPQGSSITSIAPK</sequence>
<evidence type="ECO:0000313" key="2">
    <source>
        <dbReference type="EMBL" id="AXK43459.1"/>
    </source>
</evidence>
<dbReference type="EMBL" id="CP031357">
    <property type="protein sequence ID" value="AXK43459.1"/>
    <property type="molecule type" value="Genomic_DNA"/>
</dbReference>
<organism evidence="2 3">
    <name type="scientific">Erythrobacter aureus</name>
    <dbReference type="NCBI Taxonomy" id="2182384"/>
    <lineage>
        <taxon>Bacteria</taxon>
        <taxon>Pseudomonadati</taxon>
        <taxon>Pseudomonadota</taxon>
        <taxon>Alphaproteobacteria</taxon>
        <taxon>Sphingomonadales</taxon>
        <taxon>Erythrobacteraceae</taxon>
        <taxon>Erythrobacter/Porphyrobacter group</taxon>
        <taxon>Erythrobacter</taxon>
    </lineage>
</organism>
<evidence type="ECO:0000313" key="3">
    <source>
        <dbReference type="Proteomes" id="UP000254508"/>
    </source>
</evidence>
<name>A0A345YHQ7_9SPHN</name>
<gene>
    <name evidence="2" type="ORF">DVR09_03935</name>
</gene>
<accession>A0A345YHQ7</accession>
<dbReference type="AlphaFoldDB" id="A0A345YHQ7"/>
<proteinExistence type="predicted"/>
<dbReference type="Proteomes" id="UP000254508">
    <property type="component" value="Chromosome"/>
</dbReference>
<dbReference type="InterPro" id="IPR042230">
    <property type="entry name" value="CusF_sf"/>
</dbReference>
<feature type="region of interest" description="Disordered" evidence="1">
    <location>
        <begin position="1"/>
        <end position="50"/>
    </location>
</feature>
<keyword evidence="3" id="KW-1185">Reference proteome</keyword>
<evidence type="ECO:0000256" key="1">
    <source>
        <dbReference type="SAM" id="MobiDB-lite"/>
    </source>
</evidence>
<protein>
    <recommendedName>
        <fullName evidence="4">Copper-binding protein</fullName>
    </recommendedName>
</protein>
<dbReference type="OrthoDB" id="5771277at2"/>
<reference evidence="3" key="1">
    <citation type="submission" date="2018-07" db="EMBL/GenBank/DDBJ databases">
        <title>Genome sequence of Erythrobacter strain YH-07, an antagonistic bacterium isolated from Yellow Sea.</title>
        <authorList>
            <person name="Tang T."/>
            <person name="Liu Q."/>
            <person name="Sun X."/>
        </authorList>
    </citation>
    <scope>NUCLEOTIDE SEQUENCE [LARGE SCALE GENOMIC DNA]</scope>
    <source>
        <strain evidence="3">YH-07</strain>
    </source>
</reference>
<evidence type="ECO:0008006" key="4">
    <source>
        <dbReference type="Google" id="ProtNLM"/>
    </source>
</evidence>